<keyword evidence="18 19" id="KW-0170">Cobalt</keyword>
<organism evidence="22 23">
    <name type="scientific">Pacificimonas flava</name>
    <dbReference type="NCBI Taxonomy" id="1234595"/>
    <lineage>
        <taxon>Bacteria</taxon>
        <taxon>Pseudomonadati</taxon>
        <taxon>Pseudomonadota</taxon>
        <taxon>Alphaproteobacteria</taxon>
        <taxon>Sphingomonadales</taxon>
        <taxon>Sphingosinicellaceae</taxon>
        <taxon>Pacificimonas</taxon>
    </lineage>
</organism>
<feature type="binding site" evidence="19">
    <location>
        <begin position="103"/>
        <end position="107"/>
    </location>
    <ligand>
        <name>NAD(+)</name>
        <dbReference type="ChEBI" id="CHEBI:57540"/>
    </ligand>
</feature>
<dbReference type="GO" id="GO:0003856">
    <property type="term" value="F:3-dehydroquinate synthase activity"/>
    <property type="evidence" value="ECO:0007669"/>
    <property type="project" value="UniProtKB-UniRule"/>
</dbReference>
<dbReference type="GO" id="GO:0005737">
    <property type="term" value="C:cytoplasm"/>
    <property type="evidence" value="ECO:0007669"/>
    <property type="project" value="UniProtKB-SubCell"/>
</dbReference>
<evidence type="ECO:0000256" key="6">
    <source>
        <dbReference type="ARBA" id="ARBA00004661"/>
    </source>
</evidence>
<dbReference type="InterPro" id="IPR056179">
    <property type="entry name" value="DHQS_C"/>
</dbReference>
<evidence type="ECO:0000256" key="10">
    <source>
        <dbReference type="ARBA" id="ARBA00022490"/>
    </source>
</evidence>
<feature type="binding site" evidence="19">
    <location>
        <position position="149"/>
    </location>
    <ligand>
        <name>NAD(+)</name>
        <dbReference type="ChEBI" id="CHEBI:57540"/>
    </ligand>
</feature>
<dbReference type="Gene3D" id="1.20.1090.10">
    <property type="entry name" value="Dehydroquinate synthase-like - alpha domain"/>
    <property type="match status" value="1"/>
</dbReference>
<dbReference type="GO" id="GO:0008652">
    <property type="term" value="P:amino acid biosynthetic process"/>
    <property type="evidence" value="ECO:0007669"/>
    <property type="project" value="UniProtKB-KW"/>
</dbReference>
<keyword evidence="11 19" id="KW-0028">Amino-acid biosynthesis</keyword>
<evidence type="ECO:0000256" key="19">
    <source>
        <dbReference type="HAMAP-Rule" id="MF_00110"/>
    </source>
</evidence>
<evidence type="ECO:0000256" key="2">
    <source>
        <dbReference type="ARBA" id="ARBA00001911"/>
    </source>
</evidence>
<evidence type="ECO:0000256" key="3">
    <source>
        <dbReference type="ARBA" id="ARBA00001947"/>
    </source>
</evidence>
<comment type="cofactor">
    <cofactor evidence="3">
        <name>Zn(2+)</name>
        <dbReference type="ChEBI" id="CHEBI:29105"/>
    </cofactor>
</comment>
<dbReference type="InterPro" id="IPR030963">
    <property type="entry name" value="DHQ_synth_fam"/>
</dbReference>
<evidence type="ECO:0000256" key="16">
    <source>
        <dbReference type="ARBA" id="ARBA00023141"/>
    </source>
</evidence>
<comment type="cofactor">
    <cofactor evidence="19">
        <name>Co(2+)</name>
        <dbReference type="ChEBI" id="CHEBI:48828"/>
    </cofactor>
    <cofactor evidence="19">
        <name>Zn(2+)</name>
        <dbReference type="ChEBI" id="CHEBI:29105"/>
    </cofactor>
    <text evidence="19">Binds 1 divalent metal cation per subunit. Can use either Co(2+) or Zn(2+).</text>
</comment>
<name>A0A219B2M8_9SPHN</name>
<dbReference type="PANTHER" id="PTHR43622">
    <property type="entry name" value="3-DEHYDROQUINATE SYNTHASE"/>
    <property type="match status" value="1"/>
</dbReference>
<proteinExistence type="inferred from homology"/>
<evidence type="ECO:0000256" key="15">
    <source>
        <dbReference type="ARBA" id="ARBA00023027"/>
    </source>
</evidence>
<sequence>MLTVPVELGPDSYDILIEPGLLRRAAAYLPVPTAGRPLVIVTDETVAERHLPALCEAVEAETKAVVLPAGEATKSWASLERVVEELLDLGVERGDSIVALGGGVVGDLTGFAAAILRRGCGFVQVPTTLLAQVDSSVGGKTAINAAAGKNLVGAFHQPRQVLIDPEVLATLPTRQLRAGYAEVVKYGLIGDEPFFAWCEANHQTVLAGKSDALSLAIETSCRAKAAIVAEDERETSGRRALLNLGHTFGHALEAELGFSDALLHGEAVAIGMRLAFAYSARLGLCGVDEAERVETHLLDAGLPVRIPPGIGSAEALVAHMRQDKKAKAGAVPLILARGIGEAFVWPEADLTDVHNFLTEELRGK</sequence>
<dbReference type="AlphaFoldDB" id="A0A219B2M8"/>
<dbReference type="Pfam" id="PF01761">
    <property type="entry name" value="DHQ_synthase"/>
    <property type="match status" value="1"/>
</dbReference>
<dbReference type="Proteomes" id="UP000198462">
    <property type="component" value="Unassembled WGS sequence"/>
</dbReference>
<keyword evidence="16 19" id="KW-0057">Aromatic amino acid biosynthesis</keyword>
<dbReference type="OrthoDB" id="9806583at2"/>
<dbReference type="FunFam" id="3.40.50.1970:FF:000007">
    <property type="entry name" value="Pentafunctional AROM polypeptide"/>
    <property type="match status" value="1"/>
</dbReference>
<feature type="binding site" evidence="19">
    <location>
        <begin position="127"/>
        <end position="128"/>
    </location>
    <ligand>
        <name>NAD(+)</name>
        <dbReference type="ChEBI" id="CHEBI:57540"/>
    </ligand>
</feature>
<reference evidence="23" key="1">
    <citation type="submission" date="2017-05" db="EMBL/GenBank/DDBJ databases">
        <authorList>
            <person name="Lin X."/>
        </authorList>
    </citation>
    <scope>NUCLEOTIDE SEQUENCE [LARGE SCALE GENOMIC DNA]</scope>
    <source>
        <strain evidence="23">JLT2012</strain>
    </source>
</reference>
<comment type="function">
    <text evidence="4 19">Catalyzes the conversion of 3-deoxy-D-arabino-heptulosonate 7-phosphate (DAHP) to dehydroquinate (DHQ).</text>
</comment>
<feature type="binding site" evidence="19">
    <location>
        <position position="246"/>
    </location>
    <ligand>
        <name>Zn(2+)</name>
        <dbReference type="ChEBI" id="CHEBI:29105"/>
    </ligand>
</feature>
<dbReference type="CDD" id="cd08195">
    <property type="entry name" value="DHQS"/>
    <property type="match status" value="1"/>
</dbReference>
<keyword evidence="14 19" id="KW-0862">Zinc</keyword>
<dbReference type="SUPFAM" id="SSF56796">
    <property type="entry name" value="Dehydroquinate synthase-like"/>
    <property type="match status" value="1"/>
</dbReference>
<evidence type="ECO:0000256" key="17">
    <source>
        <dbReference type="ARBA" id="ARBA00023239"/>
    </source>
</evidence>
<protein>
    <recommendedName>
        <fullName evidence="9 19">3-dehydroquinate synthase</fullName>
        <shortName evidence="19">DHQS</shortName>
        <ecNumber evidence="8 19">4.2.3.4</ecNumber>
    </recommendedName>
</protein>
<comment type="caution">
    <text evidence="19">Lacks conserved residue(s) required for the propagation of feature annotation.</text>
</comment>
<dbReference type="GO" id="GO:0000166">
    <property type="term" value="F:nucleotide binding"/>
    <property type="evidence" value="ECO:0007669"/>
    <property type="project" value="UniProtKB-KW"/>
</dbReference>
<dbReference type="GO" id="GO:0046872">
    <property type="term" value="F:metal ion binding"/>
    <property type="evidence" value="ECO:0007669"/>
    <property type="project" value="UniProtKB-KW"/>
</dbReference>
<gene>
    <name evidence="19" type="primary">aroB</name>
    <name evidence="22" type="ORF">B5C34_02210</name>
</gene>
<comment type="similarity">
    <text evidence="7 19">Belongs to the sugar phosphate cyclases superfamily. Dehydroquinate synthase family.</text>
</comment>
<keyword evidence="10 19" id="KW-0963">Cytoplasm</keyword>
<evidence type="ECO:0000313" key="22">
    <source>
        <dbReference type="EMBL" id="OWV32383.1"/>
    </source>
</evidence>
<feature type="binding site" evidence="19">
    <location>
        <position position="182"/>
    </location>
    <ligand>
        <name>Zn(2+)</name>
        <dbReference type="ChEBI" id="CHEBI:29105"/>
    </ligand>
</feature>
<dbReference type="Pfam" id="PF24621">
    <property type="entry name" value="DHQS_C"/>
    <property type="match status" value="1"/>
</dbReference>
<comment type="cofactor">
    <cofactor evidence="2 19">
        <name>NAD(+)</name>
        <dbReference type="ChEBI" id="CHEBI:57540"/>
    </cofactor>
</comment>
<evidence type="ECO:0000259" key="21">
    <source>
        <dbReference type="Pfam" id="PF24621"/>
    </source>
</evidence>
<dbReference type="EC" id="4.2.3.4" evidence="8 19"/>
<dbReference type="PIRSF" id="PIRSF001455">
    <property type="entry name" value="DHQ_synth"/>
    <property type="match status" value="1"/>
</dbReference>
<evidence type="ECO:0000313" key="23">
    <source>
        <dbReference type="Proteomes" id="UP000198462"/>
    </source>
</evidence>
<evidence type="ECO:0000256" key="12">
    <source>
        <dbReference type="ARBA" id="ARBA00022723"/>
    </source>
</evidence>
<dbReference type="GO" id="GO:0009423">
    <property type="term" value="P:chorismate biosynthetic process"/>
    <property type="evidence" value="ECO:0007669"/>
    <property type="project" value="UniProtKB-UniRule"/>
</dbReference>
<feature type="domain" description="3-dehydroquinate synthase N-terminal" evidence="20">
    <location>
        <begin position="65"/>
        <end position="177"/>
    </location>
</feature>
<evidence type="ECO:0000256" key="18">
    <source>
        <dbReference type="ARBA" id="ARBA00023285"/>
    </source>
</evidence>
<dbReference type="InterPro" id="IPR016037">
    <property type="entry name" value="DHQ_synth_AroB"/>
</dbReference>
<dbReference type="GO" id="GO:0009073">
    <property type="term" value="P:aromatic amino acid family biosynthetic process"/>
    <property type="evidence" value="ECO:0007669"/>
    <property type="project" value="UniProtKB-KW"/>
</dbReference>
<comment type="pathway">
    <text evidence="6 19">Metabolic intermediate biosynthesis; chorismate biosynthesis; chorismate from D-erythrose 4-phosphate and phosphoenolpyruvate: step 2/7.</text>
</comment>
<evidence type="ECO:0000256" key="4">
    <source>
        <dbReference type="ARBA" id="ARBA00003485"/>
    </source>
</evidence>
<feature type="binding site" evidence="19">
    <location>
        <position position="140"/>
    </location>
    <ligand>
        <name>NAD(+)</name>
        <dbReference type="ChEBI" id="CHEBI:57540"/>
    </ligand>
</feature>
<evidence type="ECO:0000256" key="13">
    <source>
        <dbReference type="ARBA" id="ARBA00022741"/>
    </source>
</evidence>
<feature type="domain" description="3-dehydroquinate synthase C-terminal" evidence="21">
    <location>
        <begin position="179"/>
        <end position="326"/>
    </location>
</feature>
<dbReference type="Gene3D" id="3.40.50.1970">
    <property type="match status" value="1"/>
</dbReference>
<dbReference type="UniPathway" id="UPA00053">
    <property type="reaction ID" value="UER00085"/>
</dbReference>
<comment type="catalytic activity">
    <reaction evidence="1 19">
        <text>7-phospho-2-dehydro-3-deoxy-D-arabino-heptonate = 3-dehydroquinate + phosphate</text>
        <dbReference type="Rhea" id="RHEA:21968"/>
        <dbReference type="ChEBI" id="CHEBI:32364"/>
        <dbReference type="ChEBI" id="CHEBI:43474"/>
        <dbReference type="ChEBI" id="CHEBI:58394"/>
        <dbReference type="EC" id="4.2.3.4"/>
    </reaction>
</comment>
<keyword evidence="17 19" id="KW-0456">Lyase</keyword>
<keyword evidence="12 19" id="KW-0479">Metal-binding</keyword>
<keyword evidence="23" id="KW-1185">Reference proteome</keyword>
<evidence type="ECO:0000256" key="5">
    <source>
        <dbReference type="ARBA" id="ARBA00004496"/>
    </source>
</evidence>
<evidence type="ECO:0000256" key="7">
    <source>
        <dbReference type="ARBA" id="ARBA00005412"/>
    </source>
</evidence>
<comment type="subcellular location">
    <subcellularLocation>
        <location evidence="5 19">Cytoplasm</location>
    </subcellularLocation>
</comment>
<evidence type="ECO:0000256" key="1">
    <source>
        <dbReference type="ARBA" id="ARBA00001393"/>
    </source>
</evidence>
<dbReference type="RefSeq" id="WP_088711180.1">
    <property type="nucleotide sequence ID" value="NZ_NFZT01000001.1"/>
</dbReference>
<evidence type="ECO:0000256" key="8">
    <source>
        <dbReference type="ARBA" id="ARBA00013031"/>
    </source>
</evidence>
<dbReference type="PANTHER" id="PTHR43622:SF7">
    <property type="entry name" value="3-DEHYDROQUINATE SYNTHASE, CHLOROPLASTIC"/>
    <property type="match status" value="1"/>
</dbReference>
<feature type="binding site" evidence="19">
    <location>
        <position position="264"/>
    </location>
    <ligand>
        <name>Zn(2+)</name>
        <dbReference type="ChEBI" id="CHEBI:29105"/>
    </ligand>
</feature>
<evidence type="ECO:0000259" key="20">
    <source>
        <dbReference type="Pfam" id="PF01761"/>
    </source>
</evidence>
<accession>A0A219B2M8</accession>
<dbReference type="InterPro" id="IPR050071">
    <property type="entry name" value="Dehydroquinate_synthase"/>
</dbReference>
<dbReference type="EMBL" id="NFZT01000001">
    <property type="protein sequence ID" value="OWV32383.1"/>
    <property type="molecule type" value="Genomic_DNA"/>
</dbReference>
<evidence type="ECO:0000256" key="11">
    <source>
        <dbReference type="ARBA" id="ARBA00022605"/>
    </source>
</evidence>
<dbReference type="HAMAP" id="MF_00110">
    <property type="entry name" value="DHQ_synthase"/>
    <property type="match status" value="1"/>
</dbReference>
<comment type="caution">
    <text evidence="22">The sequence shown here is derived from an EMBL/GenBank/DDBJ whole genome shotgun (WGS) entry which is preliminary data.</text>
</comment>
<dbReference type="NCBIfam" id="TIGR01357">
    <property type="entry name" value="aroB"/>
    <property type="match status" value="1"/>
</dbReference>
<keyword evidence="13 19" id="KW-0547">Nucleotide-binding</keyword>
<dbReference type="InterPro" id="IPR030960">
    <property type="entry name" value="DHQS/DOIS_N"/>
</dbReference>
<evidence type="ECO:0000256" key="14">
    <source>
        <dbReference type="ARBA" id="ARBA00022833"/>
    </source>
</evidence>
<keyword evidence="15 19" id="KW-0520">NAD</keyword>
<evidence type="ECO:0000256" key="9">
    <source>
        <dbReference type="ARBA" id="ARBA00017684"/>
    </source>
</evidence>